<protein>
    <recommendedName>
        <fullName evidence="4">DUF4345 domain-containing protein</fullName>
    </recommendedName>
</protein>
<reference evidence="2 3" key="1">
    <citation type="submission" date="2020-08" db="EMBL/GenBank/DDBJ databases">
        <title>Genomic Encyclopedia of Type Strains, Phase IV (KMG-IV): sequencing the most valuable type-strain genomes for metagenomic binning, comparative biology and taxonomic classification.</title>
        <authorList>
            <person name="Goeker M."/>
        </authorList>
    </citation>
    <scope>NUCLEOTIDE SEQUENCE [LARGE SCALE GENOMIC DNA]</scope>
    <source>
        <strain evidence="2 3">DSM 101064</strain>
    </source>
</reference>
<dbReference type="EMBL" id="JACIJM010000003">
    <property type="protein sequence ID" value="MBB5721440.1"/>
    <property type="molecule type" value="Genomic_DNA"/>
</dbReference>
<dbReference type="RefSeq" id="WP_183526641.1">
    <property type="nucleotide sequence ID" value="NZ_JACIJM010000003.1"/>
</dbReference>
<evidence type="ECO:0008006" key="4">
    <source>
        <dbReference type="Google" id="ProtNLM"/>
    </source>
</evidence>
<keyword evidence="1" id="KW-0472">Membrane</keyword>
<dbReference type="InterPro" id="IPR025597">
    <property type="entry name" value="DUF4345"/>
</dbReference>
<sequence length="143" mass="15311">MLTTTRVILILLGVSAIAIGLMVVVFGADATARIFSDTIGMAIGSTPYAGGLEHVNVDSEMRFFSVFWIAYGAVLLWLSTRLVSHAQWVYAAIALFFSGGVARLFSLASLGWPDPLFMGLMTIELAGPIIVAGIFTLGLRARK</sequence>
<name>A0A7W9BJ34_9RHOB</name>
<accession>A0A7W9BJ34</accession>
<proteinExistence type="predicted"/>
<keyword evidence="1" id="KW-0812">Transmembrane</keyword>
<keyword evidence="3" id="KW-1185">Reference proteome</keyword>
<evidence type="ECO:0000256" key="1">
    <source>
        <dbReference type="SAM" id="Phobius"/>
    </source>
</evidence>
<dbReference type="Proteomes" id="UP000535415">
    <property type="component" value="Unassembled WGS sequence"/>
</dbReference>
<organism evidence="2 3">
    <name type="scientific">Yoonia ponticola</name>
    <dbReference type="NCBI Taxonomy" id="1524255"/>
    <lineage>
        <taxon>Bacteria</taxon>
        <taxon>Pseudomonadati</taxon>
        <taxon>Pseudomonadota</taxon>
        <taxon>Alphaproteobacteria</taxon>
        <taxon>Rhodobacterales</taxon>
        <taxon>Paracoccaceae</taxon>
        <taxon>Yoonia</taxon>
    </lineage>
</organism>
<dbReference type="AlphaFoldDB" id="A0A7W9BJ34"/>
<dbReference type="Pfam" id="PF14248">
    <property type="entry name" value="DUF4345"/>
    <property type="match status" value="1"/>
</dbReference>
<feature type="transmembrane region" description="Helical" evidence="1">
    <location>
        <begin position="116"/>
        <end position="139"/>
    </location>
</feature>
<evidence type="ECO:0000313" key="2">
    <source>
        <dbReference type="EMBL" id="MBB5721440.1"/>
    </source>
</evidence>
<keyword evidence="1" id="KW-1133">Transmembrane helix</keyword>
<feature type="transmembrane region" description="Helical" evidence="1">
    <location>
        <begin position="61"/>
        <end position="78"/>
    </location>
</feature>
<gene>
    <name evidence="2" type="ORF">FHS72_001052</name>
</gene>
<feature type="transmembrane region" description="Helical" evidence="1">
    <location>
        <begin position="90"/>
        <end position="110"/>
    </location>
</feature>
<feature type="transmembrane region" description="Helical" evidence="1">
    <location>
        <begin position="7"/>
        <end position="28"/>
    </location>
</feature>
<comment type="caution">
    <text evidence="2">The sequence shown here is derived from an EMBL/GenBank/DDBJ whole genome shotgun (WGS) entry which is preliminary data.</text>
</comment>
<evidence type="ECO:0000313" key="3">
    <source>
        <dbReference type="Proteomes" id="UP000535415"/>
    </source>
</evidence>